<dbReference type="InterPro" id="IPR052024">
    <property type="entry name" value="Methanogen_methyltrans"/>
</dbReference>
<dbReference type="PANTHER" id="PTHR47099:SF1">
    <property type="entry name" value="METHYLCOBAMIDE:COM METHYLTRANSFERASE MTBA"/>
    <property type="match status" value="1"/>
</dbReference>
<proteinExistence type="predicted"/>
<protein>
    <recommendedName>
        <fullName evidence="1">Uroporphyrinogen decarboxylase (URO-D) domain-containing protein</fullName>
    </recommendedName>
</protein>
<feature type="domain" description="Uroporphyrinogen decarboxylase (URO-D)" evidence="1">
    <location>
        <begin position="163"/>
        <end position="360"/>
    </location>
</feature>
<dbReference type="EMBL" id="JANUCP010000004">
    <property type="protein sequence ID" value="MCS3919778.1"/>
    <property type="molecule type" value="Genomic_DNA"/>
</dbReference>
<dbReference type="PANTHER" id="PTHR47099">
    <property type="entry name" value="METHYLCOBAMIDE:COM METHYLTRANSFERASE MTBA"/>
    <property type="match status" value="1"/>
</dbReference>
<reference evidence="2 3" key="1">
    <citation type="submission" date="2022-08" db="EMBL/GenBank/DDBJ databases">
        <title>Bacterial and archaeal communities from various locations to study Microbial Dark Matter (Phase II).</title>
        <authorList>
            <person name="Stepanauskas R."/>
        </authorList>
    </citation>
    <scope>NUCLEOTIDE SEQUENCE [LARGE SCALE GENOMIC DNA]</scope>
    <source>
        <strain evidence="2 3">PD1</strain>
    </source>
</reference>
<dbReference type="Proteomes" id="UP001204798">
    <property type="component" value="Unassembled WGS sequence"/>
</dbReference>
<dbReference type="InterPro" id="IPR038071">
    <property type="entry name" value="UROD/MetE-like_sf"/>
</dbReference>
<keyword evidence="3" id="KW-1185">Reference proteome</keyword>
<evidence type="ECO:0000313" key="2">
    <source>
        <dbReference type="EMBL" id="MCS3919778.1"/>
    </source>
</evidence>
<dbReference type="RefSeq" id="WP_259096612.1">
    <property type="nucleotide sequence ID" value="NZ_CP130454.1"/>
</dbReference>
<dbReference type="Pfam" id="PF01208">
    <property type="entry name" value="URO-D"/>
    <property type="match status" value="1"/>
</dbReference>
<accession>A0ABT2EP91</accession>
<comment type="caution">
    <text evidence="2">The sequence shown here is derived from an EMBL/GenBank/DDBJ whole genome shotgun (WGS) entry which is preliminary data.</text>
</comment>
<gene>
    <name evidence="2" type="ORF">M2350_002195</name>
</gene>
<dbReference type="InterPro" id="IPR000257">
    <property type="entry name" value="Uroporphyrinogen_deCOase"/>
</dbReference>
<dbReference type="SUPFAM" id="SSF51726">
    <property type="entry name" value="UROD/MetE-like"/>
    <property type="match status" value="1"/>
</dbReference>
<evidence type="ECO:0000259" key="1">
    <source>
        <dbReference type="Pfam" id="PF01208"/>
    </source>
</evidence>
<dbReference type="Gene3D" id="3.20.20.210">
    <property type="match status" value="1"/>
</dbReference>
<evidence type="ECO:0000313" key="3">
    <source>
        <dbReference type="Proteomes" id="UP001204798"/>
    </source>
</evidence>
<organism evidence="2 3">
    <name type="scientific">Candidatus Fervidibacter sacchari</name>
    <dbReference type="NCBI Taxonomy" id="1448929"/>
    <lineage>
        <taxon>Bacteria</taxon>
        <taxon>Candidatus Fervidibacterota</taxon>
        <taxon>Candidatus Fervidibacter</taxon>
    </lineage>
</organism>
<name>A0ABT2EP91_9BACT</name>
<sequence>MTTLGLGVPDVVPVAPLIHHRFAHKVLGRSDWRAVFEVHQMLGSIHFRGPLGVSVRSSLPEGYSEEWHEVEKSPDGRVTIEWVIRTPKRTMKGKIVRGMIPDDPIVSKTVEYPIKGVEDWLAFLDFRLRWLENAKEPVFDEVAEAVKVMGEDGIASVGLTPAFTALAERRGMEQFLLDLYDYPDLISELLEVERQVMEKHVEAFVSSPAEVAWLDICWATGADMGPKNFEKWALPDVVRAMEKVREAKGKYLGLYTLGRIRRLLPMLVETGVHFIETFEPNQGDISLAEAKRLYGDRVCIMGNYNCLVLAFGTVEDAREEARRCLREGMDGGGYIMVTADEVPADAKWENLKAMVETVEEEGRYAR</sequence>